<feature type="non-terminal residue" evidence="1">
    <location>
        <position position="1"/>
    </location>
</feature>
<proteinExistence type="predicted"/>
<protein>
    <submittedName>
        <fullName evidence="1">Uncharacterized protein</fullName>
    </submittedName>
</protein>
<reference evidence="1" key="1">
    <citation type="journal article" date="2014" name="Front. Microbiol.">
        <title>High frequency of phylogenetically diverse reductive dehalogenase-homologous genes in deep subseafloor sedimentary metagenomes.</title>
        <authorList>
            <person name="Kawai M."/>
            <person name="Futagami T."/>
            <person name="Toyoda A."/>
            <person name="Takaki Y."/>
            <person name="Nishi S."/>
            <person name="Hori S."/>
            <person name="Arai W."/>
            <person name="Tsubouchi T."/>
            <person name="Morono Y."/>
            <person name="Uchiyama I."/>
            <person name="Ito T."/>
            <person name="Fujiyama A."/>
            <person name="Inagaki F."/>
            <person name="Takami H."/>
        </authorList>
    </citation>
    <scope>NUCLEOTIDE SEQUENCE</scope>
    <source>
        <strain evidence="1">Expedition CK06-06</strain>
    </source>
</reference>
<comment type="caution">
    <text evidence="1">The sequence shown here is derived from an EMBL/GenBank/DDBJ whole genome shotgun (WGS) entry which is preliminary data.</text>
</comment>
<name>X1B0C9_9ZZZZ</name>
<evidence type="ECO:0000313" key="1">
    <source>
        <dbReference type="EMBL" id="GAG89124.1"/>
    </source>
</evidence>
<sequence length="330" mass="38138">QLESEVSTLLLKYHNKQDDLDFLQSDMFFHGNNAGEAWAESYFSDWEPRKPWGTIQTRIRHPRNVYLDPNSREYNINKDARFVFVWDYMDINVIVAENPTVSPTLFDYPSDERMPKSQSDSDRDAYGEAIAQARGSFPSSDPAPFYDSAFAKVKRIRMYEKYRKKVTYLFDETAEDVVTAFIDLTMLEELPPFIQEQFPDGYNFTDIIADAKQLAKAAPKNYSIIEKLEDRIASHYISGRHEFEYIPDIGINFFPVYRYTPFLIDGQPVSYTELFKHPQKEINSMHSKLESMLKRANWLVISEEGALSDGTDMQKAQDTGNITVKPGMSG</sequence>
<dbReference type="AlphaFoldDB" id="X1B0C9"/>
<organism evidence="1">
    <name type="scientific">marine sediment metagenome</name>
    <dbReference type="NCBI Taxonomy" id="412755"/>
    <lineage>
        <taxon>unclassified sequences</taxon>
        <taxon>metagenomes</taxon>
        <taxon>ecological metagenomes</taxon>
    </lineage>
</organism>
<dbReference type="InterPro" id="IPR032427">
    <property type="entry name" value="P22_portal"/>
</dbReference>
<accession>X1B0C9</accession>
<dbReference type="EMBL" id="BART01010493">
    <property type="protein sequence ID" value="GAG89124.1"/>
    <property type="molecule type" value="Genomic_DNA"/>
</dbReference>
<feature type="non-terminal residue" evidence="1">
    <location>
        <position position="330"/>
    </location>
</feature>
<dbReference type="Pfam" id="PF16510">
    <property type="entry name" value="P22_portal"/>
    <property type="match status" value="1"/>
</dbReference>
<gene>
    <name evidence="1" type="ORF">S01H4_22783</name>
</gene>